<sequence>MDRTFDNADYDSLIVFRQLDTRTKYDRQLDTRTKYNRYHLGHAMSDGPTVQKLDQPLDLQFGYRDMRL</sequence>
<evidence type="ECO:0000313" key="2">
    <source>
        <dbReference type="Proteomes" id="UP000828390"/>
    </source>
</evidence>
<accession>A0A9D4JDV2</accession>
<reference evidence="1" key="2">
    <citation type="submission" date="2020-11" db="EMBL/GenBank/DDBJ databases">
        <authorList>
            <person name="McCartney M.A."/>
            <person name="Auch B."/>
            <person name="Kono T."/>
            <person name="Mallez S."/>
            <person name="Becker A."/>
            <person name="Gohl D.M."/>
            <person name="Silverstein K.A.T."/>
            <person name="Koren S."/>
            <person name="Bechman K.B."/>
            <person name="Herman A."/>
            <person name="Abrahante J.E."/>
            <person name="Garbe J."/>
        </authorList>
    </citation>
    <scope>NUCLEOTIDE SEQUENCE</scope>
    <source>
        <strain evidence="1">Duluth1</strain>
        <tissue evidence="1">Whole animal</tissue>
    </source>
</reference>
<reference evidence="1" key="1">
    <citation type="journal article" date="2019" name="bioRxiv">
        <title>The Genome of the Zebra Mussel, Dreissena polymorpha: A Resource for Invasive Species Research.</title>
        <authorList>
            <person name="McCartney M.A."/>
            <person name="Auch B."/>
            <person name="Kono T."/>
            <person name="Mallez S."/>
            <person name="Zhang Y."/>
            <person name="Obille A."/>
            <person name="Becker A."/>
            <person name="Abrahante J.E."/>
            <person name="Garbe J."/>
            <person name="Badalamenti J.P."/>
            <person name="Herman A."/>
            <person name="Mangelson H."/>
            <person name="Liachko I."/>
            <person name="Sullivan S."/>
            <person name="Sone E.D."/>
            <person name="Koren S."/>
            <person name="Silverstein K.A.T."/>
            <person name="Beckman K.B."/>
            <person name="Gohl D.M."/>
        </authorList>
    </citation>
    <scope>NUCLEOTIDE SEQUENCE</scope>
    <source>
        <strain evidence="1">Duluth1</strain>
        <tissue evidence="1">Whole animal</tissue>
    </source>
</reference>
<dbReference type="Proteomes" id="UP000828390">
    <property type="component" value="Unassembled WGS sequence"/>
</dbReference>
<gene>
    <name evidence="1" type="ORF">DPMN_133285</name>
</gene>
<proteinExistence type="predicted"/>
<comment type="caution">
    <text evidence="1">The sequence shown here is derived from an EMBL/GenBank/DDBJ whole genome shotgun (WGS) entry which is preliminary data.</text>
</comment>
<keyword evidence="2" id="KW-1185">Reference proteome</keyword>
<dbReference type="EMBL" id="JAIWYP010000006">
    <property type="protein sequence ID" value="KAH3804993.1"/>
    <property type="molecule type" value="Genomic_DNA"/>
</dbReference>
<organism evidence="1 2">
    <name type="scientific">Dreissena polymorpha</name>
    <name type="common">Zebra mussel</name>
    <name type="synonym">Mytilus polymorpha</name>
    <dbReference type="NCBI Taxonomy" id="45954"/>
    <lineage>
        <taxon>Eukaryota</taxon>
        <taxon>Metazoa</taxon>
        <taxon>Spiralia</taxon>
        <taxon>Lophotrochozoa</taxon>
        <taxon>Mollusca</taxon>
        <taxon>Bivalvia</taxon>
        <taxon>Autobranchia</taxon>
        <taxon>Heteroconchia</taxon>
        <taxon>Euheterodonta</taxon>
        <taxon>Imparidentia</taxon>
        <taxon>Neoheterodontei</taxon>
        <taxon>Myida</taxon>
        <taxon>Dreissenoidea</taxon>
        <taxon>Dreissenidae</taxon>
        <taxon>Dreissena</taxon>
    </lineage>
</organism>
<dbReference type="AlphaFoldDB" id="A0A9D4JDV2"/>
<name>A0A9D4JDV2_DREPO</name>
<protein>
    <submittedName>
        <fullName evidence="1">Uncharacterized protein</fullName>
    </submittedName>
</protein>
<evidence type="ECO:0000313" key="1">
    <source>
        <dbReference type="EMBL" id="KAH3804993.1"/>
    </source>
</evidence>